<keyword evidence="4" id="KW-1185">Reference proteome</keyword>
<evidence type="ECO:0000313" key="3">
    <source>
        <dbReference type="EMBL" id="CAK9083610.1"/>
    </source>
</evidence>
<feature type="region of interest" description="Disordered" evidence="1">
    <location>
        <begin position="65"/>
        <end position="86"/>
    </location>
</feature>
<evidence type="ECO:0000313" key="4">
    <source>
        <dbReference type="Proteomes" id="UP001642484"/>
    </source>
</evidence>
<accession>A0ABP0Q5U0</accession>
<name>A0ABP0Q5U0_9DINO</name>
<proteinExistence type="predicted"/>
<dbReference type="PROSITE" id="PS00463">
    <property type="entry name" value="ZN2_CY6_FUNGAL_1"/>
    <property type="match status" value="1"/>
</dbReference>
<dbReference type="EMBL" id="CAXAMN010024075">
    <property type="protein sequence ID" value="CAK9083610.1"/>
    <property type="molecule type" value="Genomic_DNA"/>
</dbReference>
<evidence type="ECO:0000256" key="1">
    <source>
        <dbReference type="SAM" id="MobiDB-lite"/>
    </source>
</evidence>
<feature type="compositionally biased region" description="Acidic residues" evidence="1">
    <location>
        <begin position="65"/>
        <end position="85"/>
    </location>
</feature>
<evidence type="ECO:0000259" key="2">
    <source>
        <dbReference type="PROSITE" id="PS00463"/>
    </source>
</evidence>
<protein>
    <recommendedName>
        <fullName evidence="2">Zn(2)-C6 fungal-type domain-containing protein</fullName>
    </recommendedName>
</protein>
<organism evidence="3 4">
    <name type="scientific">Durusdinium trenchii</name>
    <dbReference type="NCBI Taxonomy" id="1381693"/>
    <lineage>
        <taxon>Eukaryota</taxon>
        <taxon>Sar</taxon>
        <taxon>Alveolata</taxon>
        <taxon>Dinophyceae</taxon>
        <taxon>Suessiales</taxon>
        <taxon>Symbiodiniaceae</taxon>
        <taxon>Durusdinium</taxon>
    </lineage>
</organism>
<comment type="caution">
    <text evidence="3">The sequence shown here is derived from an EMBL/GenBank/DDBJ whole genome shotgun (WGS) entry which is preliminary data.</text>
</comment>
<sequence>MSSEEDEELGPVCHCGEVMQILDSSERTWSCSECKERKARCAVRYTCDACNVEACDECAWTLGEEDANSTPEPEEGEEGDDVGDDGYERHQQEMQEDWAYSAYYVVCDGEAEWWDVGPLYCEDWTDELDANVLAKVPDAELTDAEKIKAAEDIKVQPKAYPLPISSPGAREVHVQQLTVLQWSQITPRLPERIPACQAHRLRFCPQGAAQEQLQPEIASSEIYAYSHLVVPLGVLKDFDGVALGQGVELQWKMQMGSPFGWWYGRVERIERGGSGAAVTLIFPHFPTNSRWYRLRVVVGDGIIRRCGIGGYHGGIRAVTPEEEKAMGGWDEVGFYGRWIKMMEQDDGESVLKGSFEQTYHVRPMMTNAEMVGIGRWCWHFSKPPFRFRLGCLKPLGLTFSYLA</sequence>
<feature type="domain" description="Zn(2)-C6 fungal-type" evidence="2">
    <location>
        <begin position="30"/>
        <end position="58"/>
    </location>
</feature>
<dbReference type="InterPro" id="IPR001138">
    <property type="entry name" value="Zn2Cys6_DnaBD"/>
</dbReference>
<gene>
    <name evidence="3" type="ORF">CCMP2556_LOCUS40743</name>
</gene>
<reference evidence="3 4" key="1">
    <citation type="submission" date="2024-02" db="EMBL/GenBank/DDBJ databases">
        <authorList>
            <person name="Chen Y."/>
            <person name="Shah S."/>
            <person name="Dougan E. K."/>
            <person name="Thang M."/>
            <person name="Chan C."/>
        </authorList>
    </citation>
    <scope>NUCLEOTIDE SEQUENCE [LARGE SCALE GENOMIC DNA]</scope>
</reference>
<dbReference type="Proteomes" id="UP001642484">
    <property type="component" value="Unassembled WGS sequence"/>
</dbReference>